<dbReference type="InterPro" id="IPR011055">
    <property type="entry name" value="Dup_hybrid_motif"/>
</dbReference>
<evidence type="ECO:0000256" key="3">
    <source>
        <dbReference type="SAM" id="MobiDB-lite"/>
    </source>
</evidence>
<gene>
    <name evidence="6" type="ORF">P0Y53_02105</name>
</gene>
<feature type="signal peptide" evidence="4">
    <location>
        <begin position="1"/>
        <end position="20"/>
    </location>
</feature>
<feature type="region of interest" description="Disordered" evidence="3">
    <location>
        <begin position="256"/>
        <end position="300"/>
    </location>
</feature>
<dbReference type="PANTHER" id="PTHR21666:SF289">
    <property type="entry name" value="L-ALA--D-GLU ENDOPEPTIDASE"/>
    <property type="match status" value="1"/>
</dbReference>
<dbReference type="InterPro" id="IPR050570">
    <property type="entry name" value="Cell_wall_metabolism_enzyme"/>
</dbReference>
<sequence length="450" mass="50222">MLKFLATLVLAVMCAGTVLAQGSDELKKKQAEIQDEIDELRRSLNDTKKNTKAGLGQLNMIKKKLRLREQAITNISDQIDVINGSIGQSRNEITRLRTELDTLKVQYEKSVVYAYKNRSNYDFLNFIFSASNFNDALRRIEYLKSYRRYREQQAVSIRNTQDLLQGKISTLENSRKEKDDVLAKQEKEKKVLDGERREKDDFVKNLKSRERELSKELTVKAKADLKLKSAIRAAIDREIKAARAKAEAEEKAKAKALADAREKARKADAAANKPATSTSPSNPVAAAPAKPVEKPAAAPVRKESVLEATPEGVAISGGFEKNRGKLPWPVEKCNIKIHFGTYGIDGTNLRGNNPGLTLETEVGAVVKAVYEGKVTQIFDLDGNWVVLVQHGKYFTTYSNLSAVSVSKNQEVVAGQMLGRAAANDDGNGEIDFLLLQENRNLDPETWIRRR</sequence>
<evidence type="ECO:0000256" key="1">
    <source>
        <dbReference type="ARBA" id="ARBA00022729"/>
    </source>
</evidence>
<dbReference type="GO" id="GO:0004222">
    <property type="term" value="F:metalloendopeptidase activity"/>
    <property type="evidence" value="ECO:0007669"/>
    <property type="project" value="TreeGrafter"/>
</dbReference>
<dbReference type="EMBL" id="CP119311">
    <property type="protein sequence ID" value="WEK36281.1"/>
    <property type="molecule type" value="Genomic_DNA"/>
</dbReference>
<dbReference type="Gene3D" id="2.70.70.10">
    <property type="entry name" value="Glucose Permease (Domain IIA)"/>
    <property type="match status" value="1"/>
</dbReference>
<dbReference type="CDD" id="cd12797">
    <property type="entry name" value="M23_peptidase"/>
    <property type="match status" value="1"/>
</dbReference>
<accession>A0AAJ5WQF6</accession>
<name>A0AAJ5WQF6_9BACT</name>
<evidence type="ECO:0000256" key="2">
    <source>
        <dbReference type="SAM" id="Coils"/>
    </source>
</evidence>
<dbReference type="SUPFAM" id="SSF51261">
    <property type="entry name" value="Duplicated hybrid motif"/>
    <property type="match status" value="1"/>
</dbReference>
<evidence type="ECO:0000259" key="5">
    <source>
        <dbReference type="Pfam" id="PF01551"/>
    </source>
</evidence>
<organism evidence="6 7">
    <name type="scientific">Candidatus Pseudobacter hemicellulosilyticus</name>
    <dbReference type="NCBI Taxonomy" id="3121375"/>
    <lineage>
        <taxon>Bacteria</taxon>
        <taxon>Pseudomonadati</taxon>
        <taxon>Bacteroidota</taxon>
        <taxon>Chitinophagia</taxon>
        <taxon>Chitinophagales</taxon>
        <taxon>Chitinophagaceae</taxon>
        <taxon>Pseudobacter</taxon>
    </lineage>
</organism>
<keyword evidence="2" id="KW-0175">Coiled coil</keyword>
<evidence type="ECO:0000313" key="6">
    <source>
        <dbReference type="EMBL" id="WEK36281.1"/>
    </source>
</evidence>
<feature type="compositionally biased region" description="Basic and acidic residues" evidence="3">
    <location>
        <begin position="256"/>
        <end position="268"/>
    </location>
</feature>
<feature type="chain" id="PRO_5042550898" evidence="4">
    <location>
        <begin position="21"/>
        <end position="450"/>
    </location>
</feature>
<dbReference type="PANTHER" id="PTHR21666">
    <property type="entry name" value="PEPTIDASE-RELATED"/>
    <property type="match status" value="1"/>
</dbReference>
<evidence type="ECO:0000256" key="4">
    <source>
        <dbReference type="SAM" id="SignalP"/>
    </source>
</evidence>
<dbReference type="AlphaFoldDB" id="A0AAJ5WQF6"/>
<dbReference type="Pfam" id="PF01551">
    <property type="entry name" value="Peptidase_M23"/>
    <property type="match status" value="1"/>
</dbReference>
<keyword evidence="1 4" id="KW-0732">Signal</keyword>
<dbReference type="Proteomes" id="UP001220610">
    <property type="component" value="Chromosome"/>
</dbReference>
<dbReference type="InterPro" id="IPR016047">
    <property type="entry name" value="M23ase_b-sheet_dom"/>
</dbReference>
<feature type="domain" description="M23ase beta-sheet core" evidence="5">
    <location>
        <begin position="353"/>
        <end position="441"/>
    </location>
</feature>
<dbReference type="Gene3D" id="6.10.250.3150">
    <property type="match status" value="1"/>
</dbReference>
<evidence type="ECO:0000313" key="7">
    <source>
        <dbReference type="Proteomes" id="UP001220610"/>
    </source>
</evidence>
<feature type="coiled-coil region" evidence="2">
    <location>
        <begin position="19"/>
        <end position="50"/>
    </location>
</feature>
<protein>
    <submittedName>
        <fullName evidence="6">Peptidoglycan DD-metalloendopeptidase family protein</fullName>
    </submittedName>
</protein>
<proteinExistence type="predicted"/>
<feature type="compositionally biased region" description="Low complexity" evidence="3">
    <location>
        <begin position="269"/>
        <end position="299"/>
    </location>
</feature>
<reference evidence="6" key="1">
    <citation type="submission" date="2023-03" db="EMBL/GenBank/DDBJ databases">
        <title>Andean soil-derived lignocellulolytic bacterial consortium as a source of novel taxa and putative plastic-active enzymes.</title>
        <authorList>
            <person name="Diaz-Garcia L."/>
            <person name="Chuvochina M."/>
            <person name="Feuerriegel G."/>
            <person name="Bunk B."/>
            <person name="Sproer C."/>
            <person name="Streit W.R."/>
            <person name="Rodriguez L.M."/>
            <person name="Overmann J."/>
            <person name="Jimenez D.J."/>
        </authorList>
    </citation>
    <scope>NUCLEOTIDE SEQUENCE</scope>
    <source>
        <strain evidence="6">MAG 7</strain>
    </source>
</reference>